<dbReference type="AlphaFoldDB" id="A0A814BRC7"/>
<comment type="caution">
    <text evidence="1">The sequence shown here is derived from an EMBL/GenBank/DDBJ whole genome shotgun (WGS) entry which is preliminary data.</text>
</comment>
<sequence>MYDHSLCDQTKTSQTNITKAISLIELQFDEQLHLDTVSSIYFRSRELCSLDIEKQTLKLGGVCKIIVIDDSLYAKVKRSKGKDLSRPQVWCFGMVQRKD</sequence>
<gene>
    <name evidence="1" type="ORF">OXX778_LOCUS13009</name>
</gene>
<accession>A0A814BRC7</accession>
<protein>
    <submittedName>
        <fullName evidence="1">Uncharacterized protein</fullName>
    </submittedName>
</protein>
<organism evidence="1 2">
    <name type="scientific">Brachionus calyciflorus</name>
    <dbReference type="NCBI Taxonomy" id="104777"/>
    <lineage>
        <taxon>Eukaryota</taxon>
        <taxon>Metazoa</taxon>
        <taxon>Spiralia</taxon>
        <taxon>Gnathifera</taxon>
        <taxon>Rotifera</taxon>
        <taxon>Eurotatoria</taxon>
        <taxon>Monogononta</taxon>
        <taxon>Pseudotrocha</taxon>
        <taxon>Ploima</taxon>
        <taxon>Brachionidae</taxon>
        <taxon>Brachionus</taxon>
    </lineage>
</organism>
<evidence type="ECO:0000313" key="2">
    <source>
        <dbReference type="Proteomes" id="UP000663879"/>
    </source>
</evidence>
<name>A0A814BRC7_9BILA</name>
<dbReference type="Proteomes" id="UP000663879">
    <property type="component" value="Unassembled WGS sequence"/>
</dbReference>
<proteinExistence type="predicted"/>
<dbReference type="EMBL" id="CAJNOC010002435">
    <property type="protein sequence ID" value="CAF0932947.1"/>
    <property type="molecule type" value="Genomic_DNA"/>
</dbReference>
<evidence type="ECO:0000313" key="1">
    <source>
        <dbReference type="EMBL" id="CAF0932947.1"/>
    </source>
</evidence>
<keyword evidence="2" id="KW-1185">Reference proteome</keyword>
<reference evidence="1" key="1">
    <citation type="submission" date="2021-02" db="EMBL/GenBank/DDBJ databases">
        <authorList>
            <person name="Nowell W R."/>
        </authorList>
    </citation>
    <scope>NUCLEOTIDE SEQUENCE</scope>
    <source>
        <strain evidence="1">Ploen Becks lab</strain>
    </source>
</reference>